<accession>A0A3N6RDL4</accession>
<organism evidence="1 2">
    <name type="scientific">Okeania hirsuta</name>
    <dbReference type="NCBI Taxonomy" id="1458930"/>
    <lineage>
        <taxon>Bacteria</taxon>
        <taxon>Bacillati</taxon>
        <taxon>Cyanobacteriota</taxon>
        <taxon>Cyanophyceae</taxon>
        <taxon>Oscillatoriophycideae</taxon>
        <taxon>Oscillatoriales</taxon>
        <taxon>Microcoleaceae</taxon>
        <taxon>Okeania</taxon>
    </lineage>
</organism>
<name>A0A3N6RDL4_9CYAN</name>
<reference evidence="1 2" key="1">
    <citation type="journal article" date="2018" name="ACS Chem. Biol.">
        <title>Ketoreductase domain dysfunction expands chemodiversity: malyngamide biosynthesis in the cyanobacterium Okeania hirsuta.</title>
        <authorList>
            <person name="Moss N.A."/>
            <person name="Leao T."/>
            <person name="Rankin M."/>
            <person name="McCullough T.M."/>
            <person name="Qu P."/>
            <person name="Korobeynikov A."/>
            <person name="Smith J.L."/>
            <person name="Gerwick L."/>
            <person name="Gerwick W.H."/>
        </authorList>
    </citation>
    <scope>NUCLEOTIDE SEQUENCE [LARGE SCALE GENOMIC DNA]</scope>
    <source>
        <strain evidence="1 2">PAB10Feb10-1</strain>
    </source>
</reference>
<proteinExistence type="predicted"/>
<keyword evidence="2" id="KW-1185">Reference proteome</keyword>
<comment type="caution">
    <text evidence="1">The sequence shown here is derived from an EMBL/GenBank/DDBJ whole genome shotgun (WGS) entry which is preliminary data.</text>
</comment>
<gene>
    <name evidence="1" type="ORF">D5R40_18060</name>
</gene>
<protein>
    <submittedName>
        <fullName evidence="1">Uncharacterized protein</fullName>
    </submittedName>
</protein>
<dbReference type="EMBL" id="RCBY01000105">
    <property type="protein sequence ID" value="RQH37973.1"/>
    <property type="molecule type" value="Genomic_DNA"/>
</dbReference>
<sequence>MSSFFLYEDYIKRKIFLDKTIGKGFPVEILETWLKLLNTHSEGQEVEAEFMISKAWYFLNHKTLR</sequence>
<dbReference type="Proteomes" id="UP000269154">
    <property type="component" value="Unassembled WGS sequence"/>
</dbReference>
<dbReference type="AlphaFoldDB" id="A0A3N6RDL4"/>
<evidence type="ECO:0000313" key="1">
    <source>
        <dbReference type="EMBL" id="RQH37973.1"/>
    </source>
</evidence>
<dbReference type="RefSeq" id="WP_124144455.1">
    <property type="nucleotide sequence ID" value="NZ_CAWOKI010000019.1"/>
</dbReference>
<evidence type="ECO:0000313" key="2">
    <source>
        <dbReference type="Proteomes" id="UP000269154"/>
    </source>
</evidence>